<proteinExistence type="predicted"/>
<organism evidence="2">
    <name type="scientific">Homalodisca liturata</name>
    <dbReference type="NCBI Taxonomy" id="320908"/>
    <lineage>
        <taxon>Eukaryota</taxon>
        <taxon>Metazoa</taxon>
        <taxon>Ecdysozoa</taxon>
        <taxon>Arthropoda</taxon>
        <taxon>Hexapoda</taxon>
        <taxon>Insecta</taxon>
        <taxon>Pterygota</taxon>
        <taxon>Neoptera</taxon>
        <taxon>Paraneoptera</taxon>
        <taxon>Hemiptera</taxon>
        <taxon>Auchenorrhyncha</taxon>
        <taxon>Membracoidea</taxon>
        <taxon>Cicadellidae</taxon>
        <taxon>Cicadellinae</taxon>
        <taxon>Proconiini</taxon>
        <taxon>Homalodisca</taxon>
    </lineage>
</organism>
<feature type="transmembrane region" description="Helical" evidence="1">
    <location>
        <begin position="63"/>
        <end position="81"/>
    </location>
</feature>
<protein>
    <submittedName>
        <fullName evidence="2">Uncharacterized protein</fullName>
    </submittedName>
</protein>
<keyword evidence="1" id="KW-1133">Transmembrane helix</keyword>
<reference evidence="2" key="1">
    <citation type="submission" date="2015-11" db="EMBL/GenBank/DDBJ databases">
        <title>De novo transcriptome assembly of four potential Pierce s Disease insect vectors from Arizona vineyards.</title>
        <authorList>
            <person name="Tassone E.E."/>
        </authorList>
    </citation>
    <scope>NUCLEOTIDE SEQUENCE</scope>
</reference>
<gene>
    <name evidence="2" type="ORF">g.27646</name>
</gene>
<name>A0A1B6JRB6_9HEMI</name>
<accession>A0A1B6JRB6</accession>
<sequence length="254" mass="29298">MEEMEEVGMLGAQIVFLMFVSERLYFKHPSDIMTCLVSSSFSAVVFLKKLIRLYRARFIAKDSLLVFIQTVSHTIMIMSIFADCQSPAGCNMYIFPVLALFLMEFAILLRIVKAKYLSRNDLEKYTKFVNESRLPPVQSVEEWVNLLAKIIKCSVCKEVLSPFAAICEKGHAVCLECKTTDCLHCDSPFQKLTSNSVFHQILAFFDSTYCKPCSKVRKLNHECAEKRLEKCRMCDWTGTKRQLVKHMREHTKDD</sequence>
<feature type="transmembrane region" description="Helical" evidence="1">
    <location>
        <begin position="7"/>
        <end position="26"/>
    </location>
</feature>
<feature type="transmembrane region" description="Helical" evidence="1">
    <location>
        <begin position="32"/>
        <end position="51"/>
    </location>
</feature>
<keyword evidence="1" id="KW-0812">Transmembrane</keyword>
<evidence type="ECO:0000313" key="2">
    <source>
        <dbReference type="EMBL" id="JAT01633.1"/>
    </source>
</evidence>
<feature type="transmembrane region" description="Helical" evidence="1">
    <location>
        <begin position="93"/>
        <end position="112"/>
    </location>
</feature>
<dbReference type="EMBL" id="GECU01006074">
    <property type="protein sequence ID" value="JAT01633.1"/>
    <property type="molecule type" value="Transcribed_RNA"/>
</dbReference>
<keyword evidence="1" id="KW-0472">Membrane</keyword>
<evidence type="ECO:0000256" key="1">
    <source>
        <dbReference type="SAM" id="Phobius"/>
    </source>
</evidence>
<dbReference type="AlphaFoldDB" id="A0A1B6JRB6"/>